<name>A0A2I0JBW1_PUNGR</name>
<evidence type="ECO:0000313" key="1">
    <source>
        <dbReference type="EMBL" id="PKI53725.1"/>
    </source>
</evidence>
<dbReference type="EMBL" id="PGOL01001841">
    <property type="protein sequence ID" value="PKI53725.1"/>
    <property type="molecule type" value="Genomic_DNA"/>
</dbReference>
<comment type="caution">
    <text evidence="1">The sequence shown here is derived from an EMBL/GenBank/DDBJ whole genome shotgun (WGS) entry which is preliminary data.</text>
</comment>
<dbReference type="AlphaFoldDB" id="A0A2I0JBW1"/>
<accession>A0A2I0JBW1</accession>
<protein>
    <submittedName>
        <fullName evidence="1">Uncharacterized protein</fullName>
    </submittedName>
</protein>
<keyword evidence="2" id="KW-1185">Reference proteome</keyword>
<sequence>MRMRSHFEGLNTRPPRLLLAMHEHIETFSMMPSVGVCFVPRVFVGNSLTLHCVVAVVCLALFREGRPFMVVWLLDIRKPNFVLLVLANFTNDFSYRLRRRIRFAMGCRLVCAAVLGKARGAESHWDMQVGQCDRAGSPVAGRLGHAMIVGAVACDISWREGRSSMFRVQGGSKEVFPISIVVVWDSGCLLVGYFLQWEKVIGPSVGEVNHSGCARRKGCPGRRLACILWRVGEVLVDWRALSRCEQEAE</sequence>
<evidence type="ECO:0000313" key="2">
    <source>
        <dbReference type="Proteomes" id="UP000233551"/>
    </source>
</evidence>
<proteinExistence type="predicted"/>
<organism evidence="1 2">
    <name type="scientific">Punica granatum</name>
    <name type="common">Pomegranate</name>
    <dbReference type="NCBI Taxonomy" id="22663"/>
    <lineage>
        <taxon>Eukaryota</taxon>
        <taxon>Viridiplantae</taxon>
        <taxon>Streptophyta</taxon>
        <taxon>Embryophyta</taxon>
        <taxon>Tracheophyta</taxon>
        <taxon>Spermatophyta</taxon>
        <taxon>Magnoliopsida</taxon>
        <taxon>eudicotyledons</taxon>
        <taxon>Gunneridae</taxon>
        <taxon>Pentapetalae</taxon>
        <taxon>rosids</taxon>
        <taxon>malvids</taxon>
        <taxon>Myrtales</taxon>
        <taxon>Lythraceae</taxon>
        <taxon>Punica</taxon>
    </lineage>
</organism>
<dbReference type="Proteomes" id="UP000233551">
    <property type="component" value="Unassembled WGS sequence"/>
</dbReference>
<reference evidence="1 2" key="1">
    <citation type="submission" date="2017-11" db="EMBL/GenBank/DDBJ databases">
        <title>De-novo sequencing of pomegranate (Punica granatum L.) genome.</title>
        <authorList>
            <person name="Akparov Z."/>
            <person name="Amiraslanov A."/>
            <person name="Hajiyeva S."/>
            <person name="Abbasov M."/>
            <person name="Kaur K."/>
            <person name="Hamwieh A."/>
            <person name="Solovyev V."/>
            <person name="Salamov A."/>
            <person name="Braich B."/>
            <person name="Kosarev P."/>
            <person name="Mahmoud A."/>
            <person name="Hajiyev E."/>
            <person name="Babayeva S."/>
            <person name="Izzatullayeva V."/>
            <person name="Mammadov A."/>
            <person name="Mammadov A."/>
            <person name="Sharifova S."/>
            <person name="Ojaghi J."/>
            <person name="Eynullazada K."/>
            <person name="Bayramov B."/>
            <person name="Abdulazimova A."/>
            <person name="Shahmuradov I."/>
        </authorList>
    </citation>
    <scope>NUCLEOTIDE SEQUENCE [LARGE SCALE GENOMIC DNA]</scope>
    <source>
        <strain evidence="2">cv. AG2017</strain>
        <tissue evidence="1">Leaf</tissue>
    </source>
</reference>
<gene>
    <name evidence="1" type="ORF">CRG98_025855</name>
</gene>